<reference evidence="3" key="1">
    <citation type="submission" date="2021-03" db="EMBL/GenBank/DDBJ databases">
        <authorList>
            <person name="Li Z."/>
            <person name="Yang C."/>
        </authorList>
    </citation>
    <scope>NUCLEOTIDE SEQUENCE</scope>
    <source>
        <strain evidence="3">Dzin_1.0</strain>
        <tissue evidence="3">Leaf</tissue>
    </source>
</reference>
<dbReference type="GO" id="GO:0016020">
    <property type="term" value="C:membrane"/>
    <property type="evidence" value="ECO:0007669"/>
    <property type="project" value="TreeGrafter"/>
</dbReference>
<gene>
    <name evidence="3" type="ORF">J5N97_005095</name>
</gene>
<dbReference type="GO" id="GO:0016491">
    <property type="term" value="F:oxidoreductase activity"/>
    <property type="evidence" value="ECO:0007669"/>
    <property type="project" value="InterPro"/>
</dbReference>
<dbReference type="PANTHER" id="PTHR43272:SF6">
    <property type="entry name" value="LONG CHAIN ACYL-COA SYNTHETASE 1"/>
    <property type="match status" value="1"/>
</dbReference>
<dbReference type="Proteomes" id="UP001085076">
    <property type="component" value="Miscellaneous, Linkage group lg01"/>
</dbReference>
<dbReference type="GO" id="GO:0046872">
    <property type="term" value="F:metal ion binding"/>
    <property type="evidence" value="ECO:0007669"/>
    <property type="project" value="InterPro"/>
</dbReference>
<dbReference type="GO" id="GO:0010143">
    <property type="term" value="P:cutin biosynthetic process"/>
    <property type="evidence" value="ECO:0007669"/>
    <property type="project" value="TreeGrafter"/>
</dbReference>
<evidence type="ECO:0000313" key="3">
    <source>
        <dbReference type="EMBL" id="KAJ0986739.1"/>
    </source>
</evidence>
<dbReference type="SUPFAM" id="SSF47240">
    <property type="entry name" value="Ferritin-like"/>
    <property type="match status" value="1"/>
</dbReference>
<name>A0A9D5D963_9LILI</name>
<feature type="domain" description="Rubrerythrin diiron-binding" evidence="2">
    <location>
        <begin position="139"/>
        <end position="180"/>
    </location>
</feature>
<dbReference type="GO" id="GO:0010025">
    <property type="term" value="P:wax biosynthetic process"/>
    <property type="evidence" value="ECO:0007669"/>
    <property type="project" value="TreeGrafter"/>
</dbReference>
<dbReference type="GO" id="GO:0004467">
    <property type="term" value="F:long-chain fatty acid-CoA ligase activity"/>
    <property type="evidence" value="ECO:0007669"/>
    <property type="project" value="TreeGrafter"/>
</dbReference>
<evidence type="ECO:0000259" key="1">
    <source>
        <dbReference type="Pfam" id="PF00501"/>
    </source>
</evidence>
<dbReference type="Pfam" id="PF02915">
    <property type="entry name" value="Rubrerythrin"/>
    <property type="match status" value="1"/>
</dbReference>
<dbReference type="InterPro" id="IPR009078">
    <property type="entry name" value="Ferritin-like_SF"/>
</dbReference>
<keyword evidence="4" id="KW-1185">Reference proteome</keyword>
<dbReference type="GO" id="GO:0005783">
    <property type="term" value="C:endoplasmic reticulum"/>
    <property type="evidence" value="ECO:0007669"/>
    <property type="project" value="TreeGrafter"/>
</dbReference>
<dbReference type="InterPro" id="IPR003251">
    <property type="entry name" value="Rr_diiron-bd_dom"/>
</dbReference>
<dbReference type="OrthoDB" id="1700726at2759"/>
<proteinExistence type="predicted"/>
<dbReference type="InterPro" id="IPR042099">
    <property type="entry name" value="ANL_N_sf"/>
</dbReference>
<reference evidence="3" key="2">
    <citation type="journal article" date="2022" name="Hortic Res">
        <title>The genome of Dioscorea zingiberensis sheds light on the biosynthesis, origin and evolution of the medicinally important diosgenin saponins.</title>
        <authorList>
            <person name="Li Y."/>
            <person name="Tan C."/>
            <person name="Li Z."/>
            <person name="Guo J."/>
            <person name="Li S."/>
            <person name="Chen X."/>
            <person name="Wang C."/>
            <person name="Dai X."/>
            <person name="Yang H."/>
            <person name="Song W."/>
            <person name="Hou L."/>
            <person name="Xu J."/>
            <person name="Tong Z."/>
            <person name="Xu A."/>
            <person name="Yuan X."/>
            <person name="Wang W."/>
            <person name="Yang Q."/>
            <person name="Chen L."/>
            <person name="Sun Z."/>
            <person name="Wang K."/>
            <person name="Pan B."/>
            <person name="Chen J."/>
            <person name="Bao Y."/>
            <person name="Liu F."/>
            <person name="Qi X."/>
            <person name="Gang D.R."/>
            <person name="Wen J."/>
            <person name="Li J."/>
        </authorList>
    </citation>
    <scope>NUCLEOTIDE SEQUENCE</scope>
    <source>
        <strain evidence="3">Dzin_1.0</strain>
    </source>
</reference>
<evidence type="ECO:0000313" key="4">
    <source>
        <dbReference type="Proteomes" id="UP001085076"/>
    </source>
</evidence>
<evidence type="ECO:0000259" key="2">
    <source>
        <dbReference type="Pfam" id="PF02915"/>
    </source>
</evidence>
<dbReference type="AlphaFoldDB" id="A0A9D5D963"/>
<comment type="caution">
    <text evidence="3">The sequence shown here is derived from an EMBL/GenBank/DDBJ whole genome shotgun (WGS) entry which is preliminary data.</text>
</comment>
<dbReference type="PANTHER" id="PTHR43272">
    <property type="entry name" value="LONG-CHAIN-FATTY-ACID--COA LIGASE"/>
    <property type="match status" value="1"/>
</dbReference>
<protein>
    <submittedName>
        <fullName evidence="3">Uncharacterized protein</fullName>
    </submittedName>
</protein>
<dbReference type="SUPFAM" id="SSF56801">
    <property type="entry name" value="Acetyl-CoA synthetase-like"/>
    <property type="match status" value="1"/>
</dbReference>
<feature type="domain" description="AMP-dependent synthetase/ligase" evidence="1">
    <location>
        <begin position="23"/>
        <end position="122"/>
    </location>
</feature>
<dbReference type="Pfam" id="PF00501">
    <property type="entry name" value="AMP-binding"/>
    <property type="match status" value="1"/>
</dbReference>
<accession>A0A9D5D963</accession>
<dbReference type="EMBL" id="JAGGNH010000001">
    <property type="protein sequence ID" value="KAJ0986739.1"/>
    <property type="molecule type" value="Genomic_DNA"/>
</dbReference>
<organism evidence="3 4">
    <name type="scientific">Dioscorea zingiberensis</name>
    <dbReference type="NCBI Taxonomy" id="325984"/>
    <lineage>
        <taxon>Eukaryota</taxon>
        <taxon>Viridiplantae</taxon>
        <taxon>Streptophyta</taxon>
        <taxon>Embryophyta</taxon>
        <taxon>Tracheophyta</taxon>
        <taxon>Spermatophyta</taxon>
        <taxon>Magnoliopsida</taxon>
        <taxon>Liliopsida</taxon>
        <taxon>Dioscoreales</taxon>
        <taxon>Dioscoreaceae</taxon>
        <taxon>Dioscorea</taxon>
    </lineage>
</organism>
<sequence>MSTSWEVFRTTTEKYPGNKMLGWREFTNGNDGPYLWKTYKEIYEEVLKVGSTLKQLGVEPDTRIGVYGVNCPQWACNGYGLICVPLYDTLGAGAVDYIIEHAEIEFVFVQDKKVKQEVPENLKLEGLLFDFLVTTTRLTTEFSGFLLYKELGRRLKKTNPVVAEIFSLMSRDEARHARVFLISTWHWTWVS</sequence>
<dbReference type="InterPro" id="IPR000873">
    <property type="entry name" value="AMP-dep_synth/lig_dom"/>
</dbReference>
<dbReference type="Gene3D" id="3.40.50.12780">
    <property type="entry name" value="N-terminal domain of ligase-like"/>
    <property type="match status" value="1"/>
</dbReference>